<dbReference type="Pfam" id="PF01757">
    <property type="entry name" value="Acyl_transf_3"/>
    <property type="match status" value="1"/>
</dbReference>
<feature type="transmembrane region" description="Helical" evidence="1">
    <location>
        <begin position="37"/>
        <end position="57"/>
    </location>
</feature>
<dbReference type="PANTHER" id="PTHR23028">
    <property type="entry name" value="ACETYLTRANSFERASE"/>
    <property type="match status" value="1"/>
</dbReference>
<protein>
    <recommendedName>
        <fullName evidence="2">Acyltransferase 3 domain-containing protein</fullName>
    </recommendedName>
</protein>
<dbReference type="EMBL" id="UINC01182190">
    <property type="protein sequence ID" value="SVD92257.1"/>
    <property type="molecule type" value="Genomic_DNA"/>
</dbReference>
<dbReference type="PANTHER" id="PTHR23028:SF53">
    <property type="entry name" value="ACYL_TRANSF_3 DOMAIN-CONTAINING PROTEIN"/>
    <property type="match status" value="1"/>
</dbReference>
<dbReference type="GO" id="GO:0016020">
    <property type="term" value="C:membrane"/>
    <property type="evidence" value="ECO:0007669"/>
    <property type="project" value="TreeGrafter"/>
</dbReference>
<accession>A0A382Z9R3</accession>
<keyword evidence="1" id="KW-0812">Transmembrane</keyword>
<dbReference type="AlphaFoldDB" id="A0A382Z9R3"/>
<evidence type="ECO:0000259" key="2">
    <source>
        <dbReference type="Pfam" id="PF01757"/>
    </source>
</evidence>
<feature type="transmembrane region" description="Helical" evidence="1">
    <location>
        <begin position="178"/>
        <end position="200"/>
    </location>
</feature>
<feature type="transmembrane region" description="Helical" evidence="1">
    <location>
        <begin position="78"/>
        <end position="96"/>
    </location>
</feature>
<dbReference type="InterPro" id="IPR002656">
    <property type="entry name" value="Acyl_transf_3_dom"/>
</dbReference>
<proteinExistence type="predicted"/>
<feature type="non-terminal residue" evidence="3">
    <location>
        <position position="217"/>
    </location>
</feature>
<keyword evidence="1" id="KW-0472">Membrane</keyword>
<name>A0A382Z9R3_9ZZZZ</name>
<keyword evidence="1" id="KW-1133">Transmembrane helix</keyword>
<feature type="transmembrane region" description="Helical" evidence="1">
    <location>
        <begin position="152"/>
        <end position="172"/>
    </location>
</feature>
<feature type="transmembrane region" description="Helical" evidence="1">
    <location>
        <begin position="125"/>
        <end position="145"/>
    </location>
</feature>
<dbReference type="GO" id="GO:0000271">
    <property type="term" value="P:polysaccharide biosynthetic process"/>
    <property type="evidence" value="ECO:0007669"/>
    <property type="project" value="TreeGrafter"/>
</dbReference>
<sequence>MNIKLNNISSLDLFRGIAAYGVAICHFYYYLYNLNNFQFYSIFFVEFFFVLSGFVLFPQLKKVYDNAKNIKIFYFRRWLRTIPPYVVALVCYSILFSKFDIDTLKYLFFIQKISENFLELDYFSIAWSLSVEEFFYFIFPIFLIIFNKKKFIHILILFITLIYILKIMYLITNVNGEFYRVGTFLRLDAIAFGVLIRIYLEKIRNNLFNIFSAIFVI</sequence>
<gene>
    <name evidence="3" type="ORF">METZ01_LOCUS445111</name>
</gene>
<feature type="transmembrane region" description="Helical" evidence="1">
    <location>
        <begin position="12"/>
        <end position="31"/>
    </location>
</feature>
<dbReference type="InterPro" id="IPR050879">
    <property type="entry name" value="Acyltransferase_3"/>
</dbReference>
<evidence type="ECO:0000313" key="3">
    <source>
        <dbReference type="EMBL" id="SVD92257.1"/>
    </source>
</evidence>
<reference evidence="3" key="1">
    <citation type="submission" date="2018-05" db="EMBL/GenBank/DDBJ databases">
        <authorList>
            <person name="Lanie J.A."/>
            <person name="Ng W.-L."/>
            <person name="Kazmierczak K.M."/>
            <person name="Andrzejewski T.M."/>
            <person name="Davidsen T.M."/>
            <person name="Wayne K.J."/>
            <person name="Tettelin H."/>
            <person name="Glass J.I."/>
            <person name="Rusch D."/>
            <person name="Podicherti R."/>
            <person name="Tsui H.-C.T."/>
            <person name="Winkler M.E."/>
        </authorList>
    </citation>
    <scope>NUCLEOTIDE SEQUENCE</scope>
</reference>
<dbReference type="GO" id="GO:0016747">
    <property type="term" value="F:acyltransferase activity, transferring groups other than amino-acyl groups"/>
    <property type="evidence" value="ECO:0007669"/>
    <property type="project" value="InterPro"/>
</dbReference>
<feature type="domain" description="Acyltransferase 3" evidence="2">
    <location>
        <begin position="9"/>
        <end position="214"/>
    </location>
</feature>
<evidence type="ECO:0000256" key="1">
    <source>
        <dbReference type="SAM" id="Phobius"/>
    </source>
</evidence>
<organism evidence="3">
    <name type="scientific">marine metagenome</name>
    <dbReference type="NCBI Taxonomy" id="408172"/>
    <lineage>
        <taxon>unclassified sequences</taxon>
        <taxon>metagenomes</taxon>
        <taxon>ecological metagenomes</taxon>
    </lineage>
</organism>